<dbReference type="RefSeq" id="WP_128410811.1">
    <property type="nucleotide sequence ID" value="NZ_SBHX01000035.1"/>
</dbReference>
<reference evidence="1 2" key="1">
    <citation type="submission" date="2019-01" db="EMBL/GenBank/DDBJ databases">
        <title>RHIZO-ID as a novel technology for direct rhizobia identification.</title>
        <authorList>
            <person name="De Meyer S.E."/>
        </authorList>
    </citation>
    <scope>NUCLEOTIDE SEQUENCE [LARGE SCALE GENOMIC DNA]</scope>
    <source>
        <strain evidence="1 2">WSM448</strain>
    </source>
</reference>
<protein>
    <submittedName>
        <fullName evidence="1">Regulatory protein GemA</fullName>
    </submittedName>
</protein>
<dbReference type="AlphaFoldDB" id="A0A444I0V4"/>
<accession>A0A444I0V4</accession>
<name>A0A444I0V4_RHILE</name>
<gene>
    <name evidence="1" type="ORF">EHI47_14445</name>
</gene>
<evidence type="ECO:0000313" key="2">
    <source>
        <dbReference type="Proteomes" id="UP000283817"/>
    </source>
</evidence>
<dbReference type="EMBL" id="SBHX01000035">
    <property type="protein sequence ID" value="RWX30648.1"/>
    <property type="molecule type" value="Genomic_DNA"/>
</dbReference>
<evidence type="ECO:0000313" key="1">
    <source>
        <dbReference type="EMBL" id="RWX30648.1"/>
    </source>
</evidence>
<dbReference type="Proteomes" id="UP000283817">
    <property type="component" value="Unassembled WGS sequence"/>
</dbReference>
<organism evidence="1 2">
    <name type="scientific">Rhizobium leguminosarum</name>
    <dbReference type="NCBI Taxonomy" id="384"/>
    <lineage>
        <taxon>Bacteria</taxon>
        <taxon>Pseudomonadati</taxon>
        <taxon>Pseudomonadota</taxon>
        <taxon>Alphaproteobacteria</taxon>
        <taxon>Hyphomicrobiales</taxon>
        <taxon>Rhizobiaceae</taxon>
        <taxon>Rhizobium/Agrobacterium group</taxon>
        <taxon>Rhizobium</taxon>
    </lineage>
</organism>
<sequence>MTASIAAIHVAKKQLGLDDDTYRAKLERITGKRSAKDMSEAERATVLSVFRNEGFLEAATARRIGGRQKLTGKYAKKLQALWIAAWNLGIVRDRDDKALIAFVKRQTRIDHTRFLVYAEDAKRAIEALKGWIARQGGVSYGNTNGYDWLTADGAKIAWAQWKILMPGAGLLVRKGFDSEVAKLTGRLMLQEVTAADWQIVMNSFGVRIRKGRGRSGDLPASRGA</sequence>
<comment type="caution">
    <text evidence="1">The sequence shown here is derived from an EMBL/GenBank/DDBJ whole genome shotgun (WGS) entry which is preliminary data.</text>
</comment>
<dbReference type="Pfam" id="PF06252">
    <property type="entry name" value="GemA"/>
    <property type="match status" value="1"/>
</dbReference>
<dbReference type="InterPro" id="IPR009363">
    <property type="entry name" value="Phage_Mu_Gp16"/>
</dbReference>
<proteinExistence type="predicted"/>